<evidence type="ECO:0000313" key="2">
    <source>
        <dbReference type="Proteomes" id="UP000023152"/>
    </source>
</evidence>
<dbReference type="EMBL" id="ASPP01027012">
    <property type="protein sequence ID" value="ETO06568.1"/>
    <property type="molecule type" value="Genomic_DNA"/>
</dbReference>
<accession>X6LX96</accession>
<protein>
    <recommendedName>
        <fullName evidence="3">Endonuclease/exonuclease/phosphatase domain-containing protein</fullName>
    </recommendedName>
</protein>
<comment type="caution">
    <text evidence="1">The sequence shown here is derived from an EMBL/GenBank/DDBJ whole genome shotgun (WGS) entry which is preliminary data.</text>
</comment>
<name>X6LX96_RETFI</name>
<evidence type="ECO:0000313" key="1">
    <source>
        <dbReference type="EMBL" id="ETO06568.1"/>
    </source>
</evidence>
<dbReference type="AlphaFoldDB" id="X6LX96"/>
<dbReference type="Proteomes" id="UP000023152">
    <property type="component" value="Unassembled WGS sequence"/>
</dbReference>
<evidence type="ECO:0008006" key="3">
    <source>
        <dbReference type="Google" id="ProtNLM"/>
    </source>
</evidence>
<proteinExistence type="predicted"/>
<gene>
    <name evidence="1" type="ORF">RFI_30823</name>
</gene>
<reference evidence="1 2" key="1">
    <citation type="journal article" date="2013" name="Curr. Biol.">
        <title>The Genome of the Foraminiferan Reticulomyxa filosa.</title>
        <authorList>
            <person name="Glockner G."/>
            <person name="Hulsmann N."/>
            <person name="Schleicher M."/>
            <person name="Noegel A.A."/>
            <person name="Eichinger L."/>
            <person name="Gallinger C."/>
            <person name="Pawlowski J."/>
            <person name="Sierra R."/>
            <person name="Euteneuer U."/>
            <person name="Pillet L."/>
            <person name="Moustafa A."/>
            <person name="Platzer M."/>
            <person name="Groth M."/>
            <person name="Szafranski K."/>
            <person name="Schliwa M."/>
        </authorList>
    </citation>
    <scope>NUCLEOTIDE SEQUENCE [LARGE SCALE GENOMIC DNA]</scope>
</reference>
<organism evidence="1 2">
    <name type="scientific">Reticulomyxa filosa</name>
    <dbReference type="NCBI Taxonomy" id="46433"/>
    <lineage>
        <taxon>Eukaryota</taxon>
        <taxon>Sar</taxon>
        <taxon>Rhizaria</taxon>
        <taxon>Retaria</taxon>
        <taxon>Foraminifera</taxon>
        <taxon>Monothalamids</taxon>
        <taxon>Reticulomyxidae</taxon>
        <taxon>Reticulomyxa</taxon>
    </lineage>
</organism>
<keyword evidence="2" id="KW-1185">Reference proteome</keyword>
<sequence length="226" mass="26501">MLPVGDIKKNIKTSITMNSGLKQEEQVSYVVEISIQLKEYSKSNKTNSKHQIIFCSFYRNIQKIAARYHQEEDGINLISAIVCLNLGAFENEIKDFIVIGGDWNAHHSAWFDIDNEELDVHSDHLPITFNIKASWSSPEIKKQKIETWNLRSDKRNSYRQVLESKLDEWKKNLQFGIKMINSHWIALLILGPIAWRNQRIIWKGNKPWWSDSLHRKKPLYQIIVTI</sequence>